<dbReference type="PRINTS" id="PR00081">
    <property type="entry name" value="GDHRDH"/>
</dbReference>
<dbReference type="GO" id="GO:0016616">
    <property type="term" value="F:oxidoreductase activity, acting on the CH-OH group of donors, NAD or NADP as acceptor"/>
    <property type="evidence" value="ECO:0007669"/>
    <property type="project" value="TreeGrafter"/>
</dbReference>
<name>A0A2V1D3M1_9PLEO</name>
<dbReference type="Pfam" id="PF00106">
    <property type="entry name" value="adh_short"/>
    <property type="match status" value="1"/>
</dbReference>
<comment type="similarity">
    <text evidence="1">Belongs to the short-chain dehydrogenases/reductases (SDR) family.</text>
</comment>
<accession>A0A2V1D3M1</accession>
<proteinExistence type="inferred from homology"/>
<reference evidence="4 5" key="1">
    <citation type="journal article" date="2018" name="Sci. Rep.">
        <title>Comparative genomics provides insights into the lifestyle and reveals functional heterogeneity of dark septate endophytic fungi.</title>
        <authorList>
            <person name="Knapp D.G."/>
            <person name="Nemeth J.B."/>
            <person name="Barry K."/>
            <person name="Hainaut M."/>
            <person name="Henrissat B."/>
            <person name="Johnson J."/>
            <person name="Kuo A."/>
            <person name="Lim J.H.P."/>
            <person name="Lipzen A."/>
            <person name="Nolan M."/>
            <person name="Ohm R.A."/>
            <person name="Tamas L."/>
            <person name="Grigoriev I.V."/>
            <person name="Spatafora J.W."/>
            <person name="Nagy L.G."/>
            <person name="Kovacs G.M."/>
        </authorList>
    </citation>
    <scope>NUCLEOTIDE SEQUENCE [LARGE SCALE GENOMIC DNA]</scope>
    <source>
        <strain evidence="4 5">DSE2036</strain>
    </source>
</reference>
<dbReference type="EMBL" id="KZ805705">
    <property type="protein sequence ID" value="PVH92219.1"/>
    <property type="molecule type" value="Genomic_DNA"/>
</dbReference>
<evidence type="ECO:0000256" key="2">
    <source>
        <dbReference type="ARBA" id="ARBA00022857"/>
    </source>
</evidence>
<dbReference type="PROSITE" id="PS00061">
    <property type="entry name" value="ADH_SHORT"/>
    <property type="match status" value="1"/>
</dbReference>
<dbReference type="PANTHER" id="PTHR42760:SF37">
    <property type="entry name" value="CLAVALDEHYDE DEHYDROGENASE"/>
    <property type="match status" value="1"/>
</dbReference>
<dbReference type="SUPFAM" id="SSF51735">
    <property type="entry name" value="NAD(P)-binding Rossmann-fold domains"/>
    <property type="match status" value="1"/>
</dbReference>
<dbReference type="Proteomes" id="UP000244855">
    <property type="component" value="Unassembled WGS sequence"/>
</dbReference>
<keyword evidence="5" id="KW-1185">Reference proteome</keyword>
<organism evidence="4 5">
    <name type="scientific">Periconia macrospinosa</name>
    <dbReference type="NCBI Taxonomy" id="97972"/>
    <lineage>
        <taxon>Eukaryota</taxon>
        <taxon>Fungi</taxon>
        <taxon>Dikarya</taxon>
        <taxon>Ascomycota</taxon>
        <taxon>Pezizomycotina</taxon>
        <taxon>Dothideomycetes</taxon>
        <taxon>Pleosporomycetidae</taxon>
        <taxon>Pleosporales</taxon>
        <taxon>Massarineae</taxon>
        <taxon>Periconiaceae</taxon>
        <taxon>Periconia</taxon>
    </lineage>
</organism>
<evidence type="ECO:0000256" key="1">
    <source>
        <dbReference type="ARBA" id="ARBA00006484"/>
    </source>
</evidence>
<dbReference type="PANTHER" id="PTHR42760">
    <property type="entry name" value="SHORT-CHAIN DEHYDROGENASES/REDUCTASES FAMILY MEMBER"/>
    <property type="match status" value="1"/>
</dbReference>
<sequence>MADQPFDADAYTKPFQLTRTLHRDVYPSVDPTNPELSADNKTVLITGGGGTLGKAIAKAWATAQVSQIILVGRSSAPLEQAATEIRSSNQKTIVRVETADTRSEITIKSLFESLVQDGIVVDVVIDAAGAINNAVTGTLEPSAWFNDFEANVRGPYILSHYLMKTYGDQKGTLIVMASNAAALVVPGMSSYSCSKLAATRMLEFLQTEHPNMRYFALSPGNVASPLTNPAFLPFAKDTGALAGGWSLFLASQRADYMKGGFLNVNWDVEEMDAHKEAIGEGNLLRLGFIKAQLGPSGHPF</sequence>
<dbReference type="AlphaFoldDB" id="A0A2V1D3M1"/>
<evidence type="ECO:0000313" key="5">
    <source>
        <dbReference type="Proteomes" id="UP000244855"/>
    </source>
</evidence>
<keyword evidence="3" id="KW-0560">Oxidoreductase</keyword>
<evidence type="ECO:0000256" key="3">
    <source>
        <dbReference type="ARBA" id="ARBA00023002"/>
    </source>
</evidence>
<gene>
    <name evidence="4" type="ORF">DM02DRAFT_605618</name>
</gene>
<dbReference type="OrthoDB" id="1933717at2759"/>
<keyword evidence="2" id="KW-0521">NADP</keyword>
<protein>
    <submittedName>
        <fullName evidence="4">NAD(P)-binding protein</fullName>
    </submittedName>
</protein>
<dbReference type="InterPro" id="IPR002347">
    <property type="entry name" value="SDR_fam"/>
</dbReference>
<dbReference type="Gene3D" id="3.40.50.720">
    <property type="entry name" value="NAD(P)-binding Rossmann-like Domain"/>
    <property type="match status" value="1"/>
</dbReference>
<evidence type="ECO:0000313" key="4">
    <source>
        <dbReference type="EMBL" id="PVH92219.1"/>
    </source>
</evidence>
<dbReference type="InterPro" id="IPR020904">
    <property type="entry name" value="Sc_DH/Rdtase_CS"/>
</dbReference>
<dbReference type="InterPro" id="IPR036291">
    <property type="entry name" value="NAD(P)-bd_dom_sf"/>
</dbReference>
<dbReference type="STRING" id="97972.A0A2V1D3M1"/>